<accession>A0ABT6MF21</accession>
<protein>
    <submittedName>
        <fullName evidence="1">Uncharacterized protein</fullName>
    </submittedName>
</protein>
<comment type="caution">
    <text evidence="1">The sequence shown here is derived from an EMBL/GenBank/DDBJ whole genome shotgun (WGS) entry which is preliminary data.</text>
</comment>
<name>A0ABT6MF21_9NOCA</name>
<reference evidence="1 2" key="1">
    <citation type="submission" date="2023-04" db="EMBL/GenBank/DDBJ databases">
        <title>Forest soil microbial communities from Buena Vista Peninsula, Colon Province, Panama.</title>
        <authorList>
            <person name="Bouskill N."/>
        </authorList>
    </citation>
    <scope>NUCLEOTIDE SEQUENCE [LARGE SCALE GENOMIC DNA]</scope>
    <source>
        <strain evidence="1 2">CFH S0262</strain>
    </source>
</reference>
<dbReference type="RefSeq" id="WP_280762195.1">
    <property type="nucleotide sequence ID" value="NZ_JARXVC010000011.1"/>
</dbReference>
<evidence type="ECO:0000313" key="1">
    <source>
        <dbReference type="EMBL" id="MDH6282915.1"/>
    </source>
</evidence>
<gene>
    <name evidence="1" type="ORF">M2280_004152</name>
</gene>
<proteinExistence type="predicted"/>
<dbReference type="EMBL" id="JARXVC010000011">
    <property type="protein sequence ID" value="MDH6282915.1"/>
    <property type="molecule type" value="Genomic_DNA"/>
</dbReference>
<organism evidence="1 2">
    <name type="scientific">Prescottella agglutinans</name>
    <dbReference type="NCBI Taxonomy" id="1644129"/>
    <lineage>
        <taxon>Bacteria</taxon>
        <taxon>Bacillati</taxon>
        <taxon>Actinomycetota</taxon>
        <taxon>Actinomycetes</taxon>
        <taxon>Mycobacteriales</taxon>
        <taxon>Nocardiaceae</taxon>
        <taxon>Prescottella</taxon>
    </lineage>
</organism>
<dbReference type="Proteomes" id="UP001160334">
    <property type="component" value="Unassembled WGS sequence"/>
</dbReference>
<evidence type="ECO:0000313" key="2">
    <source>
        <dbReference type="Proteomes" id="UP001160334"/>
    </source>
</evidence>
<sequence>MTRDIIPGRVWVHLRWDGPFHGFRRSFLPWMSYDEYYRRTLVLPFGPAAIVIALWHTSTADIDDHTYQRWRRIYDSHGPITRR</sequence>
<keyword evidence="2" id="KW-1185">Reference proteome</keyword>